<proteinExistence type="predicted"/>
<evidence type="ECO:0000313" key="2">
    <source>
        <dbReference type="EMBL" id="MFC5178815.1"/>
    </source>
</evidence>
<name>A0ABW0BP00_9ACTN</name>
<protein>
    <recommendedName>
        <fullName evidence="1">DUF7455 domain-containing protein</fullName>
    </recommendedName>
</protein>
<organism evidence="2 3">
    <name type="scientific">Nocardioides taihuensis</name>
    <dbReference type="NCBI Taxonomy" id="1835606"/>
    <lineage>
        <taxon>Bacteria</taxon>
        <taxon>Bacillati</taxon>
        <taxon>Actinomycetota</taxon>
        <taxon>Actinomycetes</taxon>
        <taxon>Propionibacteriales</taxon>
        <taxon>Nocardioidaceae</taxon>
        <taxon>Nocardioides</taxon>
    </lineage>
</organism>
<feature type="domain" description="DUF7455" evidence="1">
    <location>
        <begin position="20"/>
        <end position="72"/>
    </location>
</feature>
<gene>
    <name evidence="2" type="ORF">ACFPGP_19190</name>
</gene>
<sequence length="84" mass="9093">MKRNEADVTTAVAPAARSLGASDRCDRCGAQAYLRVELQSGGELLFCAHHAREHGDKLREIAATVVDETDKLTTTRPSAPAEER</sequence>
<comment type="caution">
    <text evidence="2">The sequence shown here is derived from an EMBL/GenBank/DDBJ whole genome shotgun (WGS) entry which is preliminary data.</text>
</comment>
<accession>A0ABW0BP00</accession>
<keyword evidence="3" id="KW-1185">Reference proteome</keyword>
<dbReference type="Pfam" id="PF24254">
    <property type="entry name" value="DUF7455"/>
    <property type="match status" value="1"/>
</dbReference>
<reference evidence="3" key="1">
    <citation type="journal article" date="2019" name="Int. J. Syst. Evol. Microbiol.">
        <title>The Global Catalogue of Microorganisms (GCM) 10K type strain sequencing project: providing services to taxonomists for standard genome sequencing and annotation.</title>
        <authorList>
            <consortium name="The Broad Institute Genomics Platform"/>
            <consortium name="The Broad Institute Genome Sequencing Center for Infectious Disease"/>
            <person name="Wu L."/>
            <person name="Ma J."/>
        </authorList>
    </citation>
    <scope>NUCLEOTIDE SEQUENCE [LARGE SCALE GENOMIC DNA]</scope>
    <source>
        <strain evidence="3">DFY41</strain>
    </source>
</reference>
<dbReference type="InterPro" id="IPR055878">
    <property type="entry name" value="DUF7455"/>
</dbReference>
<evidence type="ECO:0000259" key="1">
    <source>
        <dbReference type="Pfam" id="PF24254"/>
    </source>
</evidence>
<dbReference type="EMBL" id="JBHSKD010000027">
    <property type="protein sequence ID" value="MFC5178815.1"/>
    <property type="molecule type" value="Genomic_DNA"/>
</dbReference>
<evidence type="ECO:0000313" key="3">
    <source>
        <dbReference type="Proteomes" id="UP001596087"/>
    </source>
</evidence>
<dbReference type="RefSeq" id="WP_378593557.1">
    <property type="nucleotide sequence ID" value="NZ_JBHSKD010000027.1"/>
</dbReference>
<dbReference type="Proteomes" id="UP001596087">
    <property type="component" value="Unassembled WGS sequence"/>
</dbReference>